<feature type="domain" description="Peptidase S1" evidence="4">
    <location>
        <begin position="45"/>
        <end position="305"/>
    </location>
</feature>
<protein>
    <submittedName>
        <fullName evidence="5">Serine proteinase 1</fullName>
    </submittedName>
</protein>
<dbReference type="GO" id="GO:0006508">
    <property type="term" value="P:proteolysis"/>
    <property type="evidence" value="ECO:0007669"/>
    <property type="project" value="InterPro"/>
</dbReference>
<dbReference type="InterPro" id="IPR001254">
    <property type="entry name" value="Trypsin_dom"/>
</dbReference>
<dbReference type="FunFam" id="2.40.10.10:FF:000038">
    <property type="entry name" value="Serine protease"/>
    <property type="match status" value="1"/>
</dbReference>
<dbReference type="PRINTS" id="PR00722">
    <property type="entry name" value="CHYMOTRYPSIN"/>
</dbReference>
<keyword evidence="2" id="KW-0964">Secreted</keyword>
<dbReference type="InterPro" id="IPR001314">
    <property type="entry name" value="Peptidase_S1A"/>
</dbReference>
<dbReference type="InterPro" id="IPR009003">
    <property type="entry name" value="Peptidase_S1_PA"/>
</dbReference>
<evidence type="ECO:0000313" key="6">
    <source>
        <dbReference type="Proteomes" id="UP000283509"/>
    </source>
</evidence>
<sequence>MVDLRVNGACPEDVNNICCENFDLNKLPPTSEAPVTQCGQRNEVGVGANFQGFNDSQAQFGEFPWMAAVLTRGVSGTGGIPVYVCGASLIHPRVVLTAAHNVQDKQTNNIVVRLGEWDFKNPSEPIVHQEIGVSQILMHTNYDSRNINYDVALLILERAAELGPTVQTVCLPSPRQTFDGMLCVSSGWGKNSFGGKYQQILKSIDLPVVNHGRCESALRSSPRLGLRFSLHRSFMCAGGNPGEDACTGDGGSPLVCPVPGNPSTYVQVGVVSWGLGAARQASLACMRPSVRPFPGYLEWSKKWAASTEGEEDETL</sequence>
<dbReference type="OrthoDB" id="6261922at2759"/>
<dbReference type="CDD" id="cd00190">
    <property type="entry name" value="Tryp_SPc"/>
    <property type="match status" value="1"/>
</dbReference>
<gene>
    <name evidence="5" type="ORF">C7M84_018185</name>
</gene>
<dbReference type="InterPro" id="IPR043504">
    <property type="entry name" value="Peptidase_S1_PA_chymotrypsin"/>
</dbReference>
<dbReference type="PANTHER" id="PTHR24258">
    <property type="entry name" value="SERINE PROTEASE-RELATED"/>
    <property type="match status" value="1"/>
</dbReference>
<proteinExistence type="predicted"/>
<dbReference type="AlphaFoldDB" id="A0A423SI44"/>
<comment type="subcellular location">
    <subcellularLocation>
        <location evidence="1">Secreted</location>
    </subcellularLocation>
</comment>
<evidence type="ECO:0000256" key="2">
    <source>
        <dbReference type="ARBA" id="ARBA00022525"/>
    </source>
</evidence>
<dbReference type="STRING" id="6689.A0A423SI44"/>
<reference evidence="5 6" key="2">
    <citation type="submission" date="2019-01" db="EMBL/GenBank/DDBJ databases">
        <title>The decoding of complex shrimp genome reveals the adaptation for benthos swimmer, frequently molting mechanism and breeding impact on genome.</title>
        <authorList>
            <person name="Sun Y."/>
            <person name="Gao Y."/>
            <person name="Yu Y."/>
        </authorList>
    </citation>
    <scope>NUCLEOTIDE SEQUENCE [LARGE SCALE GENOMIC DNA]</scope>
    <source>
        <tissue evidence="5">Muscle</tissue>
    </source>
</reference>
<dbReference type="Gene3D" id="2.40.10.10">
    <property type="entry name" value="Trypsin-like serine proteases"/>
    <property type="match status" value="1"/>
</dbReference>
<dbReference type="SMART" id="SM00020">
    <property type="entry name" value="Tryp_SPc"/>
    <property type="match status" value="1"/>
</dbReference>
<dbReference type="Pfam" id="PF00089">
    <property type="entry name" value="Trypsin"/>
    <property type="match status" value="1"/>
</dbReference>
<dbReference type="GO" id="GO:0005576">
    <property type="term" value="C:extracellular region"/>
    <property type="evidence" value="ECO:0007669"/>
    <property type="project" value="UniProtKB-SubCell"/>
</dbReference>
<name>A0A423SI44_PENVA</name>
<keyword evidence="3" id="KW-1015">Disulfide bond</keyword>
<comment type="caution">
    <text evidence="5">The sequence shown here is derived from an EMBL/GenBank/DDBJ whole genome shotgun (WGS) entry which is preliminary data.</text>
</comment>
<dbReference type="PROSITE" id="PS50240">
    <property type="entry name" value="TRYPSIN_DOM"/>
    <property type="match status" value="1"/>
</dbReference>
<accession>A0A423SI44</accession>
<dbReference type="Proteomes" id="UP000283509">
    <property type="component" value="Unassembled WGS sequence"/>
</dbReference>
<evidence type="ECO:0000313" key="5">
    <source>
        <dbReference type="EMBL" id="ROT63896.1"/>
    </source>
</evidence>
<reference evidence="5 6" key="1">
    <citation type="submission" date="2018-04" db="EMBL/GenBank/DDBJ databases">
        <authorList>
            <person name="Zhang X."/>
            <person name="Yuan J."/>
            <person name="Li F."/>
            <person name="Xiang J."/>
        </authorList>
    </citation>
    <scope>NUCLEOTIDE SEQUENCE [LARGE SCALE GENOMIC DNA]</scope>
    <source>
        <tissue evidence="5">Muscle</tissue>
    </source>
</reference>
<keyword evidence="6" id="KW-1185">Reference proteome</keyword>
<organism evidence="5 6">
    <name type="scientific">Penaeus vannamei</name>
    <name type="common">Whiteleg shrimp</name>
    <name type="synonym">Litopenaeus vannamei</name>
    <dbReference type="NCBI Taxonomy" id="6689"/>
    <lineage>
        <taxon>Eukaryota</taxon>
        <taxon>Metazoa</taxon>
        <taxon>Ecdysozoa</taxon>
        <taxon>Arthropoda</taxon>
        <taxon>Crustacea</taxon>
        <taxon>Multicrustacea</taxon>
        <taxon>Malacostraca</taxon>
        <taxon>Eumalacostraca</taxon>
        <taxon>Eucarida</taxon>
        <taxon>Decapoda</taxon>
        <taxon>Dendrobranchiata</taxon>
        <taxon>Penaeoidea</taxon>
        <taxon>Penaeidae</taxon>
        <taxon>Penaeus</taxon>
    </lineage>
</organism>
<evidence type="ECO:0000256" key="1">
    <source>
        <dbReference type="ARBA" id="ARBA00004613"/>
    </source>
</evidence>
<evidence type="ECO:0000259" key="4">
    <source>
        <dbReference type="PROSITE" id="PS50240"/>
    </source>
</evidence>
<dbReference type="PANTHER" id="PTHR24258:SF129">
    <property type="entry name" value="LP15124P-RELATED"/>
    <property type="match status" value="1"/>
</dbReference>
<dbReference type="GO" id="GO:0004252">
    <property type="term" value="F:serine-type endopeptidase activity"/>
    <property type="evidence" value="ECO:0007669"/>
    <property type="project" value="InterPro"/>
</dbReference>
<evidence type="ECO:0000256" key="3">
    <source>
        <dbReference type="ARBA" id="ARBA00023157"/>
    </source>
</evidence>
<dbReference type="SUPFAM" id="SSF50494">
    <property type="entry name" value="Trypsin-like serine proteases"/>
    <property type="match status" value="1"/>
</dbReference>
<dbReference type="EMBL" id="QCYY01003359">
    <property type="protein sequence ID" value="ROT63896.1"/>
    <property type="molecule type" value="Genomic_DNA"/>
</dbReference>